<evidence type="ECO:0000256" key="6">
    <source>
        <dbReference type="SAM" id="MobiDB-lite"/>
    </source>
</evidence>
<dbReference type="EMBL" id="JAUESC010000004">
    <property type="protein sequence ID" value="KAK0597526.1"/>
    <property type="molecule type" value="Genomic_DNA"/>
</dbReference>
<dbReference type="GO" id="GO:0003677">
    <property type="term" value="F:DNA binding"/>
    <property type="evidence" value="ECO:0007669"/>
    <property type="project" value="UniProtKB-KW"/>
</dbReference>
<keyword evidence="3" id="KW-0238">DNA-binding</keyword>
<dbReference type="FunFam" id="4.10.280.10:FF:000046">
    <property type="entry name" value="Transcription factor bHLH83"/>
    <property type="match status" value="1"/>
</dbReference>
<name>A0AA39SGI5_ACESA</name>
<feature type="domain" description="BHLH" evidence="7">
    <location>
        <begin position="232"/>
        <end position="281"/>
    </location>
</feature>
<dbReference type="InterPro" id="IPR011598">
    <property type="entry name" value="bHLH_dom"/>
</dbReference>
<sequence length="561" mass="62669">MALANNCLDSIHQPCTAFKPGGPFGFEAHHASDNTIKNLAMITINNNNSSSPSSASSSGGGFGFRSENCHEEAHLHHENSLINFKAGGGYDHDHHQNFMHDNASLLSFDQQNQKDHDYSVWEGSNQWNQHQISPKYSSDPRLMEDFNCFDTASNYGFMMTNTSTSTSTTSKNQNHGDWLFSEATTVTDCVMEPGSQDHTASLKRPHSGESSQALKKQCAGATTKNKPKSSVASKDPQSIAAKNRRERISERLKTLQELVPNGSKVDLVTMLEKAISYVKFLQLQVKVLATDEFWPVQGGKAPDISQVKEAIDAILSSQRDRNSSSNQDKISARHAAWSAYLQQFTFVLKHKAGTSNRVADALSRRSSLLSTMSVTIPGFDLFRELLATDPYFASILTAVQAREKSDFLLVDGFLFRGNQLCIPDCSLRLKILQELHGEGHVGRDRTLQLIKASYFWPTIRREVERYVERCRVCQVSKGKATNAGLYLPLPIPTEPWKEVSMDFVVGLPRTQRGFDSIYVVVDSIRANYRSKARAFGDFFGNTQKEDERNVHSLECMFCETP</sequence>
<dbReference type="Gene3D" id="1.10.340.70">
    <property type="match status" value="1"/>
</dbReference>
<dbReference type="PANTHER" id="PTHR37984:SF5">
    <property type="entry name" value="PROTEIN NYNRIN-LIKE"/>
    <property type="match status" value="1"/>
</dbReference>
<comment type="caution">
    <text evidence="8">The sequence shown here is derived from an EMBL/GenBank/DDBJ whole genome shotgun (WGS) entry which is preliminary data.</text>
</comment>
<evidence type="ECO:0000256" key="1">
    <source>
        <dbReference type="ARBA" id="ARBA00004123"/>
    </source>
</evidence>
<evidence type="ECO:0000259" key="7">
    <source>
        <dbReference type="PROSITE" id="PS50888"/>
    </source>
</evidence>
<evidence type="ECO:0000313" key="8">
    <source>
        <dbReference type="EMBL" id="KAK0597526.1"/>
    </source>
</evidence>
<dbReference type="PROSITE" id="PS50888">
    <property type="entry name" value="BHLH"/>
    <property type="match status" value="1"/>
</dbReference>
<feature type="region of interest" description="Disordered" evidence="6">
    <location>
        <begin position="191"/>
        <end position="244"/>
    </location>
</feature>
<evidence type="ECO:0000256" key="4">
    <source>
        <dbReference type="ARBA" id="ARBA00023163"/>
    </source>
</evidence>
<dbReference type="SUPFAM" id="SSF47459">
    <property type="entry name" value="HLH, helix-loop-helix DNA-binding domain"/>
    <property type="match status" value="1"/>
</dbReference>
<keyword evidence="5" id="KW-0539">Nucleus</keyword>
<accession>A0AA39SGI5</accession>
<evidence type="ECO:0000256" key="3">
    <source>
        <dbReference type="ARBA" id="ARBA00023125"/>
    </source>
</evidence>
<evidence type="ECO:0000313" key="9">
    <source>
        <dbReference type="Proteomes" id="UP001168877"/>
    </source>
</evidence>
<feature type="compositionally biased region" description="Polar residues" evidence="6">
    <location>
        <begin position="208"/>
        <end position="236"/>
    </location>
</feature>
<dbReference type="SMART" id="SM00353">
    <property type="entry name" value="HLH"/>
    <property type="match status" value="1"/>
</dbReference>
<dbReference type="GO" id="GO:0048766">
    <property type="term" value="P:root hair initiation"/>
    <property type="evidence" value="ECO:0007669"/>
    <property type="project" value="UniProtKB-ARBA"/>
</dbReference>
<dbReference type="GO" id="GO:0005634">
    <property type="term" value="C:nucleus"/>
    <property type="evidence" value="ECO:0007669"/>
    <property type="project" value="UniProtKB-SubCell"/>
</dbReference>
<dbReference type="PANTHER" id="PTHR37984">
    <property type="entry name" value="PROTEIN CBG26694"/>
    <property type="match status" value="1"/>
</dbReference>
<dbReference type="Proteomes" id="UP001168877">
    <property type="component" value="Unassembled WGS sequence"/>
</dbReference>
<keyword evidence="4" id="KW-0804">Transcription</keyword>
<dbReference type="InterPro" id="IPR036638">
    <property type="entry name" value="HLH_DNA-bd_sf"/>
</dbReference>
<keyword evidence="9" id="KW-1185">Reference proteome</keyword>
<protein>
    <recommendedName>
        <fullName evidence="7">BHLH domain-containing protein</fullName>
    </recommendedName>
</protein>
<organism evidence="8 9">
    <name type="scientific">Acer saccharum</name>
    <name type="common">Sugar maple</name>
    <dbReference type="NCBI Taxonomy" id="4024"/>
    <lineage>
        <taxon>Eukaryota</taxon>
        <taxon>Viridiplantae</taxon>
        <taxon>Streptophyta</taxon>
        <taxon>Embryophyta</taxon>
        <taxon>Tracheophyta</taxon>
        <taxon>Spermatophyta</taxon>
        <taxon>Magnoliopsida</taxon>
        <taxon>eudicotyledons</taxon>
        <taxon>Gunneridae</taxon>
        <taxon>Pentapetalae</taxon>
        <taxon>rosids</taxon>
        <taxon>malvids</taxon>
        <taxon>Sapindales</taxon>
        <taxon>Sapindaceae</taxon>
        <taxon>Hippocastanoideae</taxon>
        <taxon>Acereae</taxon>
        <taxon>Acer</taxon>
    </lineage>
</organism>
<dbReference type="InterPro" id="IPR050951">
    <property type="entry name" value="Retrovirus_Pol_polyprotein"/>
</dbReference>
<proteinExistence type="predicted"/>
<dbReference type="CDD" id="cd11454">
    <property type="entry name" value="bHLH_AtIND_like"/>
    <property type="match status" value="1"/>
</dbReference>
<dbReference type="Gene3D" id="4.10.280.10">
    <property type="entry name" value="Helix-loop-helix DNA-binding domain"/>
    <property type="match status" value="1"/>
</dbReference>
<dbReference type="Pfam" id="PF00010">
    <property type="entry name" value="HLH"/>
    <property type="match status" value="1"/>
</dbReference>
<reference evidence="8" key="1">
    <citation type="journal article" date="2022" name="Plant J.">
        <title>Strategies of tolerance reflected in two North American maple genomes.</title>
        <authorList>
            <person name="McEvoy S.L."/>
            <person name="Sezen U.U."/>
            <person name="Trouern-Trend A."/>
            <person name="McMahon S.M."/>
            <person name="Schaberg P.G."/>
            <person name="Yang J."/>
            <person name="Wegrzyn J.L."/>
            <person name="Swenson N.G."/>
        </authorList>
    </citation>
    <scope>NUCLEOTIDE SEQUENCE</scope>
    <source>
        <strain evidence="8">NS2018</strain>
    </source>
</reference>
<gene>
    <name evidence="8" type="ORF">LWI29_026206</name>
</gene>
<evidence type="ECO:0000256" key="2">
    <source>
        <dbReference type="ARBA" id="ARBA00023015"/>
    </source>
</evidence>
<dbReference type="Pfam" id="PF17921">
    <property type="entry name" value="Integrase_H2C2"/>
    <property type="match status" value="1"/>
</dbReference>
<dbReference type="GO" id="GO:0046983">
    <property type="term" value="F:protein dimerization activity"/>
    <property type="evidence" value="ECO:0007669"/>
    <property type="project" value="InterPro"/>
</dbReference>
<comment type="subcellular location">
    <subcellularLocation>
        <location evidence="1">Nucleus</location>
    </subcellularLocation>
</comment>
<evidence type="ECO:0000256" key="5">
    <source>
        <dbReference type="ARBA" id="ARBA00023242"/>
    </source>
</evidence>
<dbReference type="InterPro" id="IPR041588">
    <property type="entry name" value="Integrase_H2C2"/>
</dbReference>
<reference evidence="8" key="2">
    <citation type="submission" date="2023-06" db="EMBL/GenBank/DDBJ databases">
        <authorList>
            <person name="Swenson N.G."/>
            <person name="Wegrzyn J.L."/>
            <person name="Mcevoy S.L."/>
        </authorList>
    </citation>
    <scope>NUCLEOTIDE SEQUENCE</scope>
    <source>
        <strain evidence="8">NS2018</strain>
        <tissue evidence="8">Leaf</tissue>
    </source>
</reference>
<dbReference type="FunFam" id="1.10.340.70:FF:000001">
    <property type="entry name" value="Retrovirus-related Pol polyprotein from transposon gypsy-like Protein"/>
    <property type="match status" value="1"/>
</dbReference>
<dbReference type="AlphaFoldDB" id="A0AA39SGI5"/>
<keyword evidence="2" id="KW-0805">Transcription regulation</keyword>